<accession>A0AAV8X471</accession>
<dbReference type="PANTHER" id="PTHR10353">
    <property type="entry name" value="GLYCOSYL HYDROLASE"/>
    <property type="match status" value="1"/>
</dbReference>
<reference evidence="7" key="1">
    <citation type="journal article" date="2023" name="Insect Mol. Biol.">
        <title>Genome sequencing provides insights into the evolution of gene families encoding plant cell wall-degrading enzymes in longhorned beetles.</title>
        <authorList>
            <person name="Shin N.R."/>
            <person name="Okamura Y."/>
            <person name="Kirsch R."/>
            <person name="Pauchet Y."/>
        </authorList>
    </citation>
    <scope>NUCLEOTIDE SEQUENCE</scope>
    <source>
        <strain evidence="7">RBIC_L_NR</strain>
    </source>
</reference>
<dbReference type="InterPro" id="IPR017853">
    <property type="entry name" value="GH"/>
</dbReference>
<comment type="similarity">
    <text evidence="1 6">Belongs to the glycosyl hydrolase 1 family.</text>
</comment>
<evidence type="ECO:0000256" key="4">
    <source>
        <dbReference type="ARBA" id="ARBA00023295"/>
    </source>
</evidence>
<dbReference type="PROSITE" id="PS00572">
    <property type="entry name" value="GLYCOSYL_HYDROL_F1_1"/>
    <property type="match status" value="1"/>
</dbReference>
<keyword evidence="4" id="KW-0326">Glycosidase</keyword>
<evidence type="ECO:0000256" key="3">
    <source>
        <dbReference type="ARBA" id="ARBA00022801"/>
    </source>
</evidence>
<dbReference type="AlphaFoldDB" id="A0AAV8X471"/>
<keyword evidence="3" id="KW-0378">Hydrolase</keyword>
<gene>
    <name evidence="7" type="ORF">NQ314_013925</name>
</gene>
<evidence type="ECO:0000256" key="6">
    <source>
        <dbReference type="RuleBase" id="RU003690"/>
    </source>
</evidence>
<evidence type="ECO:0000256" key="1">
    <source>
        <dbReference type="ARBA" id="ARBA00010838"/>
    </source>
</evidence>
<dbReference type="GO" id="GO:0005975">
    <property type="term" value="P:carbohydrate metabolic process"/>
    <property type="evidence" value="ECO:0007669"/>
    <property type="project" value="InterPro"/>
</dbReference>
<dbReference type="SUPFAM" id="SSF51445">
    <property type="entry name" value="(Trans)glycosidases"/>
    <property type="match status" value="1"/>
</dbReference>
<sequence length="163" mass="18391">FGLYGNSIFKGNWPQVVIDRIAERSLLEGFPESRLPVFSAEEIDYIKGTYDFLALNHYGTHMVNATTEAVIGDPSYAADISVVPWGLRNLLVWLKNTYGDIEIIITENGLSDRSGTLDDYHRVAYFQTYLSACLDAIYEDGVNLSTYVAWSIIDDWEWTGGFV</sequence>
<organism evidence="7 8">
    <name type="scientific">Rhamnusium bicolor</name>
    <dbReference type="NCBI Taxonomy" id="1586634"/>
    <lineage>
        <taxon>Eukaryota</taxon>
        <taxon>Metazoa</taxon>
        <taxon>Ecdysozoa</taxon>
        <taxon>Arthropoda</taxon>
        <taxon>Hexapoda</taxon>
        <taxon>Insecta</taxon>
        <taxon>Pterygota</taxon>
        <taxon>Neoptera</taxon>
        <taxon>Endopterygota</taxon>
        <taxon>Coleoptera</taxon>
        <taxon>Polyphaga</taxon>
        <taxon>Cucujiformia</taxon>
        <taxon>Chrysomeloidea</taxon>
        <taxon>Cerambycidae</taxon>
        <taxon>Lepturinae</taxon>
        <taxon>Rhagiini</taxon>
        <taxon>Rhamnusium</taxon>
    </lineage>
</organism>
<proteinExistence type="inferred from homology"/>
<evidence type="ECO:0000313" key="7">
    <source>
        <dbReference type="EMBL" id="KAJ8933570.1"/>
    </source>
</evidence>
<dbReference type="PANTHER" id="PTHR10353:SF36">
    <property type="entry name" value="LP05116P"/>
    <property type="match status" value="1"/>
</dbReference>
<evidence type="ECO:0000313" key="8">
    <source>
        <dbReference type="Proteomes" id="UP001162156"/>
    </source>
</evidence>
<protein>
    <recommendedName>
        <fullName evidence="2">beta-glucosidase</fullName>
        <ecNumber evidence="2">3.2.1.21</ecNumber>
    </recommendedName>
</protein>
<dbReference type="Proteomes" id="UP001162156">
    <property type="component" value="Unassembled WGS sequence"/>
</dbReference>
<dbReference type="GO" id="GO:0008422">
    <property type="term" value="F:beta-glucosidase activity"/>
    <property type="evidence" value="ECO:0007669"/>
    <property type="project" value="TreeGrafter"/>
</dbReference>
<dbReference type="EC" id="3.2.1.21" evidence="2"/>
<dbReference type="InterPro" id="IPR018120">
    <property type="entry name" value="Glyco_hydro_1_AS"/>
</dbReference>
<dbReference type="InterPro" id="IPR001360">
    <property type="entry name" value="Glyco_hydro_1"/>
</dbReference>
<evidence type="ECO:0000256" key="2">
    <source>
        <dbReference type="ARBA" id="ARBA00012744"/>
    </source>
</evidence>
<dbReference type="PRINTS" id="PR00131">
    <property type="entry name" value="GLHYDRLASE1"/>
</dbReference>
<evidence type="ECO:0000256" key="5">
    <source>
        <dbReference type="PROSITE-ProRule" id="PRU10055"/>
    </source>
</evidence>
<name>A0AAV8X471_9CUCU</name>
<feature type="active site" description="Nucleophile" evidence="5">
    <location>
        <position position="107"/>
    </location>
</feature>
<comment type="caution">
    <text evidence="7">The sequence shown here is derived from an EMBL/GenBank/DDBJ whole genome shotgun (WGS) entry which is preliminary data.</text>
</comment>
<keyword evidence="8" id="KW-1185">Reference proteome</keyword>
<dbReference type="Pfam" id="PF00232">
    <property type="entry name" value="Glyco_hydro_1"/>
    <property type="match status" value="1"/>
</dbReference>
<dbReference type="Gene3D" id="3.20.20.80">
    <property type="entry name" value="Glycosidases"/>
    <property type="match status" value="1"/>
</dbReference>
<feature type="non-terminal residue" evidence="7">
    <location>
        <position position="1"/>
    </location>
</feature>
<dbReference type="EMBL" id="JANEYF010003844">
    <property type="protein sequence ID" value="KAJ8933570.1"/>
    <property type="molecule type" value="Genomic_DNA"/>
</dbReference>